<evidence type="ECO:0000256" key="1">
    <source>
        <dbReference type="SAM" id="Phobius"/>
    </source>
</evidence>
<dbReference type="KEGG" id="vg:60321015"/>
<dbReference type="EMBL" id="MN284893">
    <property type="protein sequence ID" value="QFP94665.1"/>
    <property type="molecule type" value="Genomic_DNA"/>
</dbReference>
<dbReference type="RefSeq" id="YP_009949609.1">
    <property type="nucleotide sequence ID" value="NC_051582.1"/>
</dbReference>
<name>A0A5P8D6J9_9CAUD</name>
<keyword evidence="1" id="KW-0472">Membrane</keyword>
<sequence>MTTSPIYTATAGPADPKAPLAQKFYAAVTAVAGLVGLASALGMITGEQAASLGQVSTTGTAFVAAVGTAVAAFRTKKQINNGTFDPAPDPVIVTAPPPISLENVAEVRNQLDTVINDAAQKAQGNIVSAIDALGGLTAFIPGGKPASEGLGSAVDLFQALSALRK</sequence>
<gene>
    <name evidence="2" type="primary">45</name>
    <name evidence="2" type="ORF">SEA_LILMCDREAMY_45</name>
</gene>
<evidence type="ECO:0000313" key="3">
    <source>
        <dbReference type="Proteomes" id="UP000325405"/>
    </source>
</evidence>
<dbReference type="Proteomes" id="UP000325405">
    <property type="component" value="Segment"/>
</dbReference>
<reference evidence="2 3" key="1">
    <citation type="submission" date="2019-08" db="EMBL/GenBank/DDBJ databases">
        <authorList>
            <person name="Lippold A."/>
            <person name="Marlatt M."/>
            <person name="Cooper K."/>
            <person name="Frohnapfel E."/>
            <person name="Glenski M."/>
            <person name="Johnson H."/>
            <person name="Johnson K."/>
            <person name="Tjaden E."/>
            <person name="Troeh S."/>
            <person name="Hayes S."/>
            <person name="Ettinger A.-S.H."/>
            <person name="Ettinger W.F."/>
            <person name="Haydock J."/>
            <person name="Anders K.R."/>
            <person name="Garlena R.A."/>
            <person name="Russell D.A."/>
            <person name="Pope W.H."/>
            <person name="Jacobs-Sera D."/>
            <person name="Hatfull G.F."/>
        </authorList>
    </citation>
    <scope>NUCLEOTIDE SEQUENCE [LARGE SCALE GENOMIC DNA]</scope>
</reference>
<dbReference type="GeneID" id="60321015"/>
<feature type="transmembrane region" description="Helical" evidence="1">
    <location>
        <begin position="51"/>
        <end position="73"/>
    </location>
</feature>
<feature type="transmembrane region" description="Helical" evidence="1">
    <location>
        <begin position="24"/>
        <end position="45"/>
    </location>
</feature>
<proteinExistence type="predicted"/>
<accession>A0A5P8D6J9</accession>
<protein>
    <submittedName>
        <fullName evidence="2">Holin</fullName>
    </submittedName>
</protein>
<keyword evidence="3" id="KW-1185">Reference proteome</keyword>
<keyword evidence="1" id="KW-0812">Transmembrane</keyword>
<evidence type="ECO:0000313" key="2">
    <source>
        <dbReference type="EMBL" id="QFP94665.1"/>
    </source>
</evidence>
<organism evidence="2 3">
    <name type="scientific">Mycobacterium phage LilMcDreamy</name>
    <dbReference type="NCBI Taxonomy" id="2652422"/>
    <lineage>
        <taxon>Viruses</taxon>
        <taxon>Duplodnaviria</taxon>
        <taxon>Heunggongvirae</taxon>
        <taxon>Uroviricota</taxon>
        <taxon>Caudoviricetes</taxon>
        <taxon>Bclasvirinae</taxon>
        <taxon>Lilmcdreamyvirus</taxon>
        <taxon>Lilmcdreamyvirus lilmcdreamy</taxon>
    </lineage>
</organism>
<keyword evidence="1" id="KW-1133">Transmembrane helix</keyword>